<protein>
    <recommendedName>
        <fullName evidence="2">Arb2 domain-containing protein</fullName>
    </recommendedName>
</protein>
<dbReference type="Pfam" id="PF22749">
    <property type="entry name" value="Arb2"/>
    <property type="match status" value="1"/>
</dbReference>
<feature type="compositionally biased region" description="Polar residues" evidence="1">
    <location>
        <begin position="1"/>
        <end position="21"/>
    </location>
</feature>
<dbReference type="PANTHER" id="PTHR21357:SF4">
    <property type="entry name" value="FAM172 FAMILY PROTEIN HOMOLOG CG10038"/>
    <property type="match status" value="1"/>
</dbReference>
<evidence type="ECO:0000313" key="4">
    <source>
        <dbReference type="Proteomes" id="UP000707451"/>
    </source>
</evidence>
<evidence type="ECO:0000256" key="1">
    <source>
        <dbReference type="SAM" id="MobiDB-lite"/>
    </source>
</evidence>
<feature type="compositionally biased region" description="Polar residues" evidence="1">
    <location>
        <begin position="175"/>
        <end position="185"/>
    </location>
</feature>
<dbReference type="GO" id="GO:0005634">
    <property type="term" value="C:nucleus"/>
    <property type="evidence" value="ECO:0007669"/>
    <property type="project" value="TreeGrafter"/>
</dbReference>
<name>A0A9P8BLU9_9FUNG</name>
<organism evidence="3 4">
    <name type="scientific">Linnemannia hyalina</name>
    <dbReference type="NCBI Taxonomy" id="64524"/>
    <lineage>
        <taxon>Eukaryota</taxon>
        <taxon>Fungi</taxon>
        <taxon>Fungi incertae sedis</taxon>
        <taxon>Mucoromycota</taxon>
        <taxon>Mortierellomycotina</taxon>
        <taxon>Mortierellomycetes</taxon>
        <taxon>Mortierellales</taxon>
        <taxon>Mortierellaceae</taxon>
        <taxon>Linnemannia</taxon>
    </lineage>
</organism>
<dbReference type="InterPro" id="IPR053858">
    <property type="entry name" value="Arb2_dom"/>
</dbReference>
<sequence>MEITSQESGNPKNTIPTCSNSNKRDAFQELVTATTTKKCKTTNDTAKNDDDEEKKEEEGVVQELPHTPTTTNGTDDDNATAKPTTTSATTTKRSSGECKTAATPYNDDNDNDTDAYHTMTSSNDDIATELTIATTATATASKKKNKKIVSAPPMKKDKHIAENSVRIITPTLNAKNSQGMDQTLPFTPPASASASGSEESPKQPIDDEADNLKGHTDEEWFSLMGWHFSENKDHDFVDKHGKLYNYENHFDRFEFIQDKIQSLVYDRLKNKYGFEQIAVAQNKGTSAPGGGDHHRFPRIFISSGARTNPTMLVLVPKMGGESPGQWDKDLFTTGEKGNFLFASQFPYIDLALEQGWGVVLCDPNGGDLYDSDEYREAHVQYVWDDIVQPSKATCVMYVAFGEGTDAVLSILDSSRAAEFRERVKAAVLLDGTTGDKREEKLDRAWLNKHARSFMAKNGSSPGRNGIKVNGVSMACPRKLELQLSQAVRAPPARKAAPKPVHEA</sequence>
<proteinExistence type="predicted"/>
<dbReference type="GO" id="GO:0031048">
    <property type="term" value="P:regulatory ncRNA-mediated heterochromatin formation"/>
    <property type="evidence" value="ECO:0007669"/>
    <property type="project" value="TreeGrafter"/>
</dbReference>
<reference evidence="3" key="1">
    <citation type="submission" date="2021-06" db="EMBL/GenBank/DDBJ databases">
        <title>Genome Sequence of Mortierella hyaline Strain SCG-10, a Cold-Adapted, Nitrate-Reducing Fungus Isolated from Soil in Minnesota, USA.</title>
        <authorList>
            <person name="Aldossari N."/>
        </authorList>
    </citation>
    <scope>NUCLEOTIDE SEQUENCE</scope>
    <source>
        <strain evidence="3">SCG-10</strain>
    </source>
</reference>
<dbReference type="InterPro" id="IPR048263">
    <property type="entry name" value="Arb2"/>
</dbReference>
<dbReference type="GO" id="GO:0035197">
    <property type="term" value="F:siRNA binding"/>
    <property type="evidence" value="ECO:0007669"/>
    <property type="project" value="TreeGrafter"/>
</dbReference>
<gene>
    <name evidence="3" type="ORF">KI688_007881</name>
</gene>
<dbReference type="EMBL" id="JAHRHY010000028">
    <property type="protein sequence ID" value="KAG9060924.1"/>
    <property type="molecule type" value="Genomic_DNA"/>
</dbReference>
<feature type="region of interest" description="Disordered" evidence="1">
    <location>
        <begin position="175"/>
        <end position="212"/>
    </location>
</feature>
<dbReference type="AlphaFoldDB" id="A0A9P8BLU9"/>
<dbReference type="OrthoDB" id="421951at2759"/>
<feature type="compositionally biased region" description="Low complexity" evidence="1">
    <location>
        <begin position="189"/>
        <end position="198"/>
    </location>
</feature>
<feature type="domain" description="Arb2" evidence="2">
    <location>
        <begin position="373"/>
        <end position="456"/>
    </location>
</feature>
<accession>A0A9P8BLU9</accession>
<feature type="region of interest" description="Disordered" evidence="1">
    <location>
        <begin position="1"/>
        <end position="126"/>
    </location>
</feature>
<evidence type="ECO:0000313" key="3">
    <source>
        <dbReference type="EMBL" id="KAG9060924.1"/>
    </source>
</evidence>
<comment type="caution">
    <text evidence="3">The sequence shown here is derived from an EMBL/GenBank/DDBJ whole genome shotgun (WGS) entry which is preliminary data.</text>
</comment>
<dbReference type="Proteomes" id="UP000707451">
    <property type="component" value="Unassembled WGS sequence"/>
</dbReference>
<feature type="compositionally biased region" description="Basic and acidic residues" evidence="1">
    <location>
        <begin position="199"/>
        <end position="212"/>
    </location>
</feature>
<feature type="compositionally biased region" description="Low complexity" evidence="1">
    <location>
        <begin position="80"/>
        <end position="93"/>
    </location>
</feature>
<keyword evidence="4" id="KW-1185">Reference proteome</keyword>
<evidence type="ECO:0000259" key="2">
    <source>
        <dbReference type="Pfam" id="PF22749"/>
    </source>
</evidence>
<dbReference type="PANTHER" id="PTHR21357">
    <property type="entry name" value="FAM172 FAMILY PROTEIN HOMOLOG CG10038"/>
    <property type="match status" value="1"/>
</dbReference>